<dbReference type="InterPro" id="IPR038482">
    <property type="entry name" value="Tp34-type_sf"/>
</dbReference>
<evidence type="ECO:0000313" key="4">
    <source>
        <dbReference type="EMBL" id="NUB91749.1"/>
    </source>
</evidence>
<gene>
    <name evidence="4" type="ORF">HT576_12055</name>
    <name evidence="5" type="ORF">HTZ84_08895</name>
</gene>
<dbReference type="Pfam" id="PF24041">
    <property type="entry name" value="DUF7350"/>
    <property type="match status" value="1"/>
</dbReference>
<sequence>MRRRTALATGGALLAGLSAGCLETFRREDAWRELVVDPPEGVYVPPHADGMVTYGTATAGGREIGLLASRPHSFWIVADAERNRADIRSRHDVHLMATVRDAETGTFVPASVRTAIRTRGDATDSRDDAAATVDERSLWPMLSQRMGPHYGDNVPLEGDGRYTATIRIGATTADAIGGVADGLETETSVEIDFAFETDEIEDVERRLIDEDEGRGEADALEPMGHAVGAENSDKRDRESAATLGRATSADVEYAATLLDGDAADRSETDRPVLAVTARTVHNAYPLPFASLSAAVSRGGERVASAQLEEAIDARLGHCYRTAVDPSLLDGADELAIDLETPPQVARHEGYETAFLEGDSVTMALDAP</sequence>
<dbReference type="PROSITE" id="PS51257">
    <property type="entry name" value="PROKAR_LIPOPROTEIN"/>
    <property type="match status" value="1"/>
</dbReference>
<evidence type="ECO:0000313" key="7">
    <source>
        <dbReference type="Proteomes" id="UP001016761"/>
    </source>
</evidence>
<dbReference type="AlphaFoldDB" id="A0A8J8GNW6"/>
<dbReference type="Proteomes" id="UP001016761">
    <property type="component" value="Unassembled WGS sequence"/>
</dbReference>
<feature type="region of interest" description="Disordered" evidence="2">
    <location>
        <begin position="211"/>
        <end position="245"/>
    </location>
</feature>
<dbReference type="Gene3D" id="2.60.40.2480">
    <property type="entry name" value="Periplasmic metal-binding protein Tp34-type"/>
    <property type="match status" value="1"/>
</dbReference>
<evidence type="ECO:0000259" key="3">
    <source>
        <dbReference type="Pfam" id="PF24041"/>
    </source>
</evidence>
<keyword evidence="1" id="KW-0732">Signal</keyword>
<proteinExistence type="predicted"/>
<accession>A0A8J8GNW6</accession>
<comment type="caution">
    <text evidence="4">The sequence shown here is derived from an EMBL/GenBank/DDBJ whole genome shotgun (WGS) entry which is preliminary data.</text>
</comment>
<evidence type="ECO:0000256" key="1">
    <source>
        <dbReference type="ARBA" id="ARBA00022729"/>
    </source>
</evidence>
<dbReference type="Proteomes" id="UP000728647">
    <property type="component" value="Unassembled WGS sequence"/>
</dbReference>
<protein>
    <submittedName>
        <fullName evidence="4">Iron transporter</fullName>
    </submittedName>
</protein>
<evidence type="ECO:0000313" key="5">
    <source>
        <dbReference type="EMBL" id="NUC72426.1"/>
    </source>
</evidence>
<dbReference type="EMBL" id="JABUQZ010000001">
    <property type="protein sequence ID" value="NUC72426.1"/>
    <property type="molecule type" value="Genomic_DNA"/>
</dbReference>
<name>A0A8J8GNW6_9EURY</name>
<dbReference type="RefSeq" id="WP_174680342.1">
    <property type="nucleotide sequence ID" value="NZ_JABUQZ010000001.1"/>
</dbReference>
<feature type="domain" description="DUF7350" evidence="3">
    <location>
        <begin position="240"/>
        <end position="362"/>
    </location>
</feature>
<evidence type="ECO:0000313" key="6">
    <source>
        <dbReference type="Proteomes" id="UP000728647"/>
    </source>
</evidence>
<dbReference type="InterPro" id="IPR018470">
    <property type="entry name" value="Metal-bd_Tp34-typ"/>
</dbReference>
<dbReference type="EMBL" id="JABURA010000001">
    <property type="protein sequence ID" value="NUB91749.1"/>
    <property type="molecule type" value="Genomic_DNA"/>
</dbReference>
<dbReference type="Pfam" id="PF10634">
    <property type="entry name" value="Iron_transport"/>
    <property type="match status" value="1"/>
</dbReference>
<evidence type="ECO:0000256" key="2">
    <source>
        <dbReference type="SAM" id="MobiDB-lite"/>
    </source>
</evidence>
<organism evidence="4 6">
    <name type="scientific">Haloterrigena gelatinilytica</name>
    <dbReference type="NCBI Taxonomy" id="2741724"/>
    <lineage>
        <taxon>Archaea</taxon>
        <taxon>Methanobacteriati</taxon>
        <taxon>Methanobacteriota</taxon>
        <taxon>Stenosarchaea group</taxon>
        <taxon>Halobacteria</taxon>
        <taxon>Halobacteriales</taxon>
        <taxon>Natrialbaceae</taxon>
        <taxon>Haloterrigena</taxon>
    </lineage>
</organism>
<reference evidence="4 7" key="1">
    <citation type="submission" date="2020-06" db="EMBL/GenBank/DDBJ databases">
        <title>Haloterrigena sp. nov., an extremely halophilic archaeon isolated from a saline sediment.</title>
        <authorList>
            <person name="Liu B.-B."/>
        </authorList>
    </citation>
    <scope>NUCLEOTIDE SEQUENCE</scope>
    <source>
        <strain evidence="4">SYSU A121-1</strain>
        <strain evidence="5 7">SYSU A558-1</strain>
    </source>
</reference>
<keyword evidence="7" id="KW-1185">Reference proteome</keyword>
<dbReference type="OrthoDB" id="156174at2157"/>
<dbReference type="InterPro" id="IPR055774">
    <property type="entry name" value="DUF7350"/>
</dbReference>